<keyword evidence="7" id="KW-0811">Translocation</keyword>
<dbReference type="HAMAP" id="MF_00422">
    <property type="entry name" value="SecE"/>
    <property type="match status" value="1"/>
</dbReference>
<evidence type="ECO:0000256" key="3">
    <source>
        <dbReference type="ARBA" id="ARBA00022475"/>
    </source>
</evidence>
<dbReference type="AlphaFoldDB" id="A0A0W8FPC3"/>
<dbReference type="GO" id="GO:0009306">
    <property type="term" value="P:protein secretion"/>
    <property type="evidence" value="ECO:0007669"/>
    <property type="project" value="InterPro"/>
</dbReference>
<dbReference type="PROSITE" id="PS01067">
    <property type="entry name" value="SECE_SEC61G"/>
    <property type="match status" value="1"/>
</dbReference>
<proteinExistence type="inferred from homology"/>
<sequence>MEKVKEITQKIVQFVKEAKAELKKVTWPTPKQALASTAVVIILVFIVAVVLGIIDFALAKTVKFILG</sequence>
<dbReference type="EMBL" id="LNQE01000941">
    <property type="protein sequence ID" value="KUG22773.1"/>
    <property type="molecule type" value="Genomic_DNA"/>
</dbReference>
<evidence type="ECO:0000256" key="2">
    <source>
        <dbReference type="ARBA" id="ARBA00022448"/>
    </source>
</evidence>
<dbReference type="PANTHER" id="PTHR33910:SF1">
    <property type="entry name" value="PROTEIN TRANSLOCASE SUBUNIT SECE"/>
    <property type="match status" value="1"/>
</dbReference>
<evidence type="ECO:0000256" key="9">
    <source>
        <dbReference type="SAM" id="Phobius"/>
    </source>
</evidence>
<feature type="transmembrane region" description="Helical" evidence="9">
    <location>
        <begin position="33"/>
        <end position="58"/>
    </location>
</feature>
<dbReference type="GO" id="GO:0006886">
    <property type="term" value="P:intracellular protein transport"/>
    <property type="evidence" value="ECO:0007669"/>
    <property type="project" value="InterPro"/>
</dbReference>
<keyword evidence="4 9" id="KW-0812">Transmembrane</keyword>
<keyword evidence="6 9" id="KW-1133">Transmembrane helix</keyword>
<protein>
    <submittedName>
        <fullName evidence="10">Preprotein translocase subunit sece</fullName>
    </submittedName>
</protein>
<evidence type="ECO:0000256" key="1">
    <source>
        <dbReference type="ARBA" id="ARBA00004370"/>
    </source>
</evidence>
<evidence type="ECO:0000256" key="6">
    <source>
        <dbReference type="ARBA" id="ARBA00022989"/>
    </source>
</evidence>
<dbReference type="PANTHER" id="PTHR33910">
    <property type="entry name" value="PROTEIN TRANSLOCASE SUBUNIT SECE"/>
    <property type="match status" value="1"/>
</dbReference>
<dbReference type="PRINTS" id="PR01650">
    <property type="entry name" value="SECETRNLCASE"/>
</dbReference>
<keyword evidence="8 9" id="KW-0472">Membrane</keyword>
<dbReference type="GO" id="GO:0005886">
    <property type="term" value="C:plasma membrane"/>
    <property type="evidence" value="ECO:0007669"/>
    <property type="project" value="TreeGrafter"/>
</dbReference>
<evidence type="ECO:0000313" key="10">
    <source>
        <dbReference type="EMBL" id="KUG22773.1"/>
    </source>
</evidence>
<dbReference type="Gene3D" id="1.20.5.1030">
    <property type="entry name" value="Preprotein translocase secy subunit"/>
    <property type="match status" value="1"/>
</dbReference>
<accession>A0A0W8FPC3</accession>
<evidence type="ECO:0000256" key="5">
    <source>
        <dbReference type="ARBA" id="ARBA00022927"/>
    </source>
</evidence>
<keyword evidence="3" id="KW-1003">Cell membrane</keyword>
<dbReference type="NCBIfam" id="TIGR00964">
    <property type="entry name" value="secE_bact"/>
    <property type="match status" value="1"/>
</dbReference>
<dbReference type="InterPro" id="IPR005807">
    <property type="entry name" value="SecE_bac"/>
</dbReference>
<name>A0A0W8FPC3_9ZZZZ</name>
<comment type="subcellular location">
    <subcellularLocation>
        <location evidence="1">Membrane</location>
    </subcellularLocation>
</comment>
<evidence type="ECO:0000256" key="8">
    <source>
        <dbReference type="ARBA" id="ARBA00023136"/>
    </source>
</evidence>
<dbReference type="GO" id="GO:0006605">
    <property type="term" value="P:protein targeting"/>
    <property type="evidence" value="ECO:0007669"/>
    <property type="project" value="InterPro"/>
</dbReference>
<comment type="caution">
    <text evidence="10">The sequence shown here is derived from an EMBL/GenBank/DDBJ whole genome shotgun (WGS) entry which is preliminary data.</text>
</comment>
<organism evidence="10">
    <name type="scientific">hydrocarbon metagenome</name>
    <dbReference type="NCBI Taxonomy" id="938273"/>
    <lineage>
        <taxon>unclassified sequences</taxon>
        <taxon>metagenomes</taxon>
        <taxon>ecological metagenomes</taxon>
    </lineage>
</organism>
<keyword evidence="2" id="KW-0813">Transport</keyword>
<dbReference type="GO" id="GO:0008320">
    <property type="term" value="F:protein transmembrane transporter activity"/>
    <property type="evidence" value="ECO:0007669"/>
    <property type="project" value="InterPro"/>
</dbReference>
<reference evidence="10" key="1">
    <citation type="journal article" date="2015" name="Proc. Natl. Acad. Sci. U.S.A.">
        <title>Networks of energetic and metabolic interactions define dynamics in microbial communities.</title>
        <authorList>
            <person name="Embree M."/>
            <person name="Liu J.K."/>
            <person name="Al-Bassam M.M."/>
            <person name="Zengler K."/>
        </authorList>
    </citation>
    <scope>NUCLEOTIDE SEQUENCE</scope>
</reference>
<dbReference type="Pfam" id="PF00584">
    <property type="entry name" value="SecE"/>
    <property type="match status" value="1"/>
</dbReference>
<evidence type="ECO:0000256" key="4">
    <source>
        <dbReference type="ARBA" id="ARBA00022692"/>
    </source>
</evidence>
<dbReference type="GO" id="GO:0043952">
    <property type="term" value="P:protein transport by the Sec complex"/>
    <property type="evidence" value="ECO:0007669"/>
    <property type="project" value="TreeGrafter"/>
</dbReference>
<dbReference type="InterPro" id="IPR001901">
    <property type="entry name" value="Translocase_SecE/Sec61-g"/>
</dbReference>
<evidence type="ECO:0000256" key="7">
    <source>
        <dbReference type="ARBA" id="ARBA00023010"/>
    </source>
</evidence>
<dbReference type="InterPro" id="IPR038379">
    <property type="entry name" value="SecE_sf"/>
</dbReference>
<gene>
    <name evidence="10" type="ORF">ASZ90_007465</name>
</gene>
<keyword evidence="5" id="KW-0653">Protein transport</keyword>